<protein>
    <recommendedName>
        <fullName evidence="1">Intermembrane lipid transfer protein VPS13-like C-terminal domain-containing protein</fullName>
    </recommendedName>
</protein>
<dbReference type="GO" id="GO:0045053">
    <property type="term" value="P:protein retention in Golgi apparatus"/>
    <property type="evidence" value="ECO:0007669"/>
    <property type="project" value="TreeGrafter"/>
</dbReference>
<organism evidence="2 3">
    <name type="scientific">Exaiptasia diaphana</name>
    <name type="common">Tropical sea anemone</name>
    <name type="synonym">Aiptasia pulchella</name>
    <dbReference type="NCBI Taxonomy" id="2652724"/>
    <lineage>
        <taxon>Eukaryota</taxon>
        <taxon>Metazoa</taxon>
        <taxon>Cnidaria</taxon>
        <taxon>Anthozoa</taxon>
        <taxon>Hexacorallia</taxon>
        <taxon>Actiniaria</taxon>
        <taxon>Aiptasiidae</taxon>
        <taxon>Exaiptasia</taxon>
    </lineage>
</organism>
<evidence type="ECO:0000259" key="1">
    <source>
        <dbReference type="Pfam" id="PF25037"/>
    </source>
</evidence>
<dbReference type="PANTHER" id="PTHR16166">
    <property type="entry name" value="VACUOLAR PROTEIN SORTING-ASSOCIATED PROTEIN VPS13"/>
    <property type="match status" value="1"/>
</dbReference>
<dbReference type="KEGG" id="epa:110248375"/>
<dbReference type="EnsemblMetazoa" id="XM_021054893.2">
    <property type="protein sequence ID" value="XP_020910552.2"/>
    <property type="gene ID" value="LOC110248375"/>
</dbReference>
<dbReference type="AlphaFoldDB" id="A0A913XVP3"/>
<dbReference type="OMA" id="WILAKLQ"/>
<proteinExistence type="predicted"/>
<dbReference type="GeneID" id="110248375"/>
<dbReference type="Proteomes" id="UP000887567">
    <property type="component" value="Unplaced"/>
</dbReference>
<dbReference type="InterPro" id="IPR056748">
    <property type="entry name" value="VPS13-like_C"/>
</dbReference>
<dbReference type="GO" id="GO:0006623">
    <property type="term" value="P:protein targeting to vacuole"/>
    <property type="evidence" value="ECO:0007669"/>
    <property type="project" value="TreeGrafter"/>
</dbReference>
<accession>A0A913XVP3</accession>
<keyword evidence="3" id="KW-1185">Reference proteome</keyword>
<feature type="domain" description="Intermembrane lipid transfer protein VPS13-like C-terminal" evidence="1">
    <location>
        <begin position="91"/>
        <end position="201"/>
    </location>
</feature>
<reference evidence="2" key="1">
    <citation type="submission" date="2022-11" db="UniProtKB">
        <authorList>
            <consortium name="EnsemblMetazoa"/>
        </authorList>
    </citation>
    <scope>IDENTIFICATION</scope>
</reference>
<sequence length="223" mass="24871">MHIEPSGIGQGLMMGGKSLVMGLVFGIGGIVMKPIEGARTEGVEGFFKGTGKGLLGVLTRPTGGVIDMVSFTFDGIRRSAEQGGEDIACRMRHPRFAAPNEPLKPYSKQEAIGFGTLKSLPRSLELSKDVYESDFKLNDDGRLVLLTSKRIIMLNQSRFWREWNWKVEWMCPYEEVKSTPFIAVDTLVIKYQKSSDDDITSRDWEAMITVAAITKPWSIFSIL</sequence>
<evidence type="ECO:0000313" key="3">
    <source>
        <dbReference type="Proteomes" id="UP000887567"/>
    </source>
</evidence>
<dbReference type="OrthoDB" id="5979724at2759"/>
<evidence type="ECO:0000313" key="2">
    <source>
        <dbReference type="EnsemblMetazoa" id="XP_020910552.2"/>
    </source>
</evidence>
<dbReference type="InterPro" id="IPR026847">
    <property type="entry name" value="VPS13"/>
</dbReference>
<dbReference type="Pfam" id="PF25037">
    <property type="entry name" value="VPS13_C"/>
    <property type="match status" value="1"/>
</dbReference>
<dbReference type="PANTHER" id="PTHR16166:SF146">
    <property type="entry name" value="VACUOLAR PROTEIN SORTING-ASSOCIATED PROTEIN 13A-LIKE ISOFORM X1"/>
    <property type="match status" value="1"/>
</dbReference>
<dbReference type="RefSeq" id="XP_020910552.2">
    <property type="nucleotide sequence ID" value="XM_021054893.2"/>
</dbReference>
<name>A0A913XVP3_EXADI</name>